<name>R0K7H8_EXST2</name>
<feature type="compositionally biased region" description="Basic and acidic residues" evidence="1">
    <location>
        <begin position="112"/>
        <end position="122"/>
    </location>
</feature>
<dbReference type="OrthoDB" id="5403747at2759"/>
<gene>
    <name evidence="2" type="ORF">SETTUDRAFT_26992</name>
</gene>
<sequence>MSDTDKTTTTANKFTERELQILGWAMQSLKSGPPEIDYEKLAGFASMSNPRSASNAWAKIKVKLINPGSDDNPPATPKKTPRSRKSAAPKTAGDEGDVAASPKPTPRKRASKKQDVDGESSPKKKTARGKKSSDDEAVKTEPEEDEDTKPSSSPVKAEPDEDAEGYEDVEV</sequence>
<protein>
    <submittedName>
        <fullName evidence="2">Uncharacterized protein</fullName>
    </submittedName>
</protein>
<proteinExistence type="predicted"/>
<dbReference type="HOGENOM" id="CLU_1586334_0_0_1"/>
<feature type="compositionally biased region" description="Basic and acidic residues" evidence="1">
    <location>
        <begin position="131"/>
        <end position="141"/>
    </location>
</feature>
<dbReference type="Proteomes" id="UP000016935">
    <property type="component" value="Unassembled WGS sequence"/>
</dbReference>
<dbReference type="STRING" id="671987.R0K7H8"/>
<feature type="region of interest" description="Disordered" evidence="1">
    <location>
        <begin position="65"/>
        <end position="171"/>
    </location>
</feature>
<dbReference type="GeneID" id="19403076"/>
<dbReference type="eggNOG" id="ENOG502SW29">
    <property type="taxonomic scope" value="Eukaryota"/>
</dbReference>
<dbReference type="AlphaFoldDB" id="R0K7H8"/>
<evidence type="ECO:0000313" key="3">
    <source>
        <dbReference type="Proteomes" id="UP000016935"/>
    </source>
</evidence>
<feature type="compositionally biased region" description="Acidic residues" evidence="1">
    <location>
        <begin position="159"/>
        <end position="171"/>
    </location>
</feature>
<reference evidence="2 3" key="2">
    <citation type="journal article" date="2013" name="PLoS Genet.">
        <title>Comparative genome structure, secondary metabolite, and effector coding capacity across Cochliobolus pathogens.</title>
        <authorList>
            <person name="Condon B.J."/>
            <person name="Leng Y."/>
            <person name="Wu D."/>
            <person name="Bushley K.E."/>
            <person name="Ohm R.A."/>
            <person name="Otillar R."/>
            <person name="Martin J."/>
            <person name="Schackwitz W."/>
            <person name="Grimwood J."/>
            <person name="MohdZainudin N."/>
            <person name="Xue C."/>
            <person name="Wang R."/>
            <person name="Manning V.A."/>
            <person name="Dhillon B."/>
            <person name="Tu Z.J."/>
            <person name="Steffenson B.J."/>
            <person name="Salamov A."/>
            <person name="Sun H."/>
            <person name="Lowry S."/>
            <person name="LaButti K."/>
            <person name="Han J."/>
            <person name="Copeland A."/>
            <person name="Lindquist E."/>
            <person name="Barry K."/>
            <person name="Schmutz J."/>
            <person name="Baker S.E."/>
            <person name="Ciuffetti L.M."/>
            <person name="Grigoriev I.V."/>
            <person name="Zhong S."/>
            <person name="Turgeon B.G."/>
        </authorList>
    </citation>
    <scope>NUCLEOTIDE SEQUENCE [LARGE SCALE GENOMIC DNA]</scope>
    <source>
        <strain evidence="3">28A</strain>
    </source>
</reference>
<organism evidence="2 3">
    <name type="scientific">Exserohilum turcicum (strain 28A)</name>
    <name type="common">Northern leaf blight fungus</name>
    <name type="synonym">Setosphaeria turcica</name>
    <dbReference type="NCBI Taxonomy" id="671987"/>
    <lineage>
        <taxon>Eukaryota</taxon>
        <taxon>Fungi</taxon>
        <taxon>Dikarya</taxon>
        <taxon>Ascomycota</taxon>
        <taxon>Pezizomycotina</taxon>
        <taxon>Dothideomycetes</taxon>
        <taxon>Pleosporomycetidae</taxon>
        <taxon>Pleosporales</taxon>
        <taxon>Pleosporineae</taxon>
        <taxon>Pleosporaceae</taxon>
        <taxon>Exserohilum</taxon>
    </lineage>
</organism>
<evidence type="ECO:0000256" key="1">
    <source>
        <dbReference type="SAM" id="MobiDB-lite"/>
    </source>
</evidence>
<reference evidence="2 3" key="1">
    <citation type="journal article" date="2012" name="PLoS Pathog.">
        <title>Diverse lifestyles and strategies of plant pathogenesis encoded in the genomes of eighteen Dothideomycetes fungi.</title>
        <authorList>
            <person name="Ohm R.A."/>
            <person name="Feau N."/>
            <person name="Henrissat B."/>
            <person name="Schoch C.L."/>
            <person name="Horwitz B.A."/>
            <person name="Barry K.W."/>
            <person name="Condon B.J."/>
            <person name="Copeland A.C."/>
            <person name="Dhillon B."/>
            <person name="Glaser F."/>
            <person name="Hesse C.N."/>
            <person name="Kosti I."/>
            <person name="LaButti K."/>
            <person name="Lindquist E.A."/>
            <person name="Lucas S."/>
            <person name="Salamov A.A."/>
            <person name="Bradshaw R.E."/>
            <person name="Ciuffetti L."/>
            <person name="Hamelin R.C."/>
            <person name="Kema G.H.J."/>
            <person name="Lawrence C."/>
            <person name="Scott J.A."/>
            <person name="Spatafora J.W."/>
            <person name="Turgeon B.G."/>
            <person name="de Wit P.J.G.M."/>
            <person name="Zhong S."/>
            <person name="Goodwin S.B."/>
            <person name="Grigoriev I.V."/>
        </authorList>
    </citation>
    <scope>NUCLEOTIDE SEQUENCE [LARGE SCALE GENOMIC DNA]</scope>
    <source>
        <strain evidence="3">28A</strain>
    </source>
</reference>
<evidence type="ECO:0000313" key="2">
    <source>
        <dbReference type="EMBL" id="EOA88943.1"/>
    </source>
</evidence>
<dbReference type="RefSeq" id="XP_008023297.1">
    <property type="nucleotide sequence ID" value="XM_008025106.1"/>
</dbReference>
<accession>R0K7H8</accession>
<keyword evidence="3" id="KW-1185">Reference proteome</keyword>
<dbReference type="EMBL" id="KB908526">
    <property type="protein sequence ID" value="EOA88943.1"/>
    <property type="molecule type" value="Genomic_DNA"/>
</dbReference>